<reference evidence="2 3" key="1">
    <citation type="submission" date="2019-07" db="EMBL/GenBank/DDBJ databases">
        <title>Whole genome shotgun sequence of Acetobacter nitrogenifigens NBRC 105050.</title>
        <authorList>
            <person name="Hosoyama A."/>
            <person name="Uohara A."/>
            <person name="Ohji S."/>
            <person name="Ichikawa N."/>
        </authorList>
    </citation>
    <scope>NUCLEOTIDE SEQUENCE [LARGE SCALE GENOMIC DNA]</scope>
    <source>
        <strain evidence="2 3">NBRC 105050</strain>
    </source>
</reference>
<dbReference type="EMBL" id="BJYF01000066">
    <property type="protein sequence ID" value="GEN61725.1"/>
    <property type="molecule type" value="Genomic_DNA"/>
</dbReference>
<dbReference type="RefSeq" id="WP_035376882.1">
    <property type="nucleotide sequence ID" value="NZ_AUBI01000027.1"/>
</dbReference>
<dbReference type="Proteomes" id="UP000321635">
    <property type="component" value="Unassembled WGS sequence"/>
</dbReference>
<dbReference type="OrthoDB" id="7264354at2"/>
<proteinExistence type="predicted"/>
<feature type="compositionally biased region" description="Polar residues" evidence="1">
    <location>
        <begin position="9"/>
        <end position="19"/>
    </location>
</feature>
<evidence type="ECO:0000313" key="2">
    <source>
        <dbReference type="EMBL" id="GEN61725.1"/>
    </source>
</evidence>
<dbReference type="AlphaFoldDB" id="A0A511XFP0"/>
<dbReference type="STRING" id="1120919.GCA_000429165_03634"/>
<accession>A0A511XFP0</accession>
<evidence type="ECO:0000256" key="1">
    <source>
        <dbReference type="SAM" id="MobiDB-lite"/>
    </source>
</evidence>
<protein>
    <submittedName>
        <fullName evidence="2">Uncharacterized protein</fullName>
    </submittedName>
</protein>
<keyword evidence="3" id="KW-1185">Reference proteome</keyword>
<organism evidence="2 3">
    <name type="scientific">Acetobacter nitrogenifigens DSM 23921 = NBRC 105050</name>
    <dbReference type="NCBI Taxonomy" id="1120919"/>
    <lineage>
        <taxon>Bacteria</taxon>
        <taxon>Pseudomonadati</taxon>
        <taxon>Pseudomonadota</taxon>
        <taxon>Alphaproteobacteria</taxon>
        <taxon>Acetobacterales</taxon>
        <taxon>Acetobacteraceae</taxon>
        <taxon>Acetobacter</taxon>
    </lineage>
</organism>
<feature type="region of interest" description="Disordered" evidence="1">
    <location>
        <begin position="1"/>
        <end position="30"/>
    </location>
</feature>
<name>A0A511XFP0_9PROT</name>
<gene>
    <name evidence="2" type="ORF">ANI02nite_36090</name>
</gene>
<sequence>MTGGVASWGSETLPFQFNGRNPIGRNDSDPTMASYTAGHLGFHGYMRAVDAWMSRRASIGVFDLPDRCWRDAYDDEIPPRDAAREALEENGFPFD</sequence>
<comment type="caution">
    <text evidence="2">The sequence shown here is derived from an EMBL/GenBank/DDBJ whole genome shotgun (WGS) entry which is preliminary data.</text>
</comment>
<evidence type="ECO:0000313" key="3">
    <source>
        <dbReference type="Proteomes" id="UP000321635"/>
    </source>
</evidence>